<keyword evidence="4 9" id="KW-0436">Ligase</keyword>
<dbReference type="UniPathway" id="UPA00148">
    <property type="reaction ID" value="UER00220"/>
</dbReference>
<dbReference type="STRING" id="390270.SAMN04488005_1170"/>
<comment type="similarity">
    <text evidence="2">Belongs to the CobB/CobQ family. CobQ subfamily.</text>
</comment>
<name>A0A1I6G6W5_9RHOB</name>
<evidence type="ECO:0000256" key="4">
    <source>
        <dbReference type="ARBA" id="ARBA00022598"/>
    </source>
</evidence>
<evidence type="ECO:0000259" key="10">
    <source>
        <dbReference type="Pfam" id="PF01656"/>
    </source>
</evidence>
<comment type="miscellaneous">
    <text evidence="9">The a and c carboxylates of hydrogenobyrinate are activated for nucleophilic attack via formation of a phosphorylated intermediate by ATP. CobB catalyzes first the amidation of the c-carboxylate, and then that of the a-carboxylate.</text>
</comment>
<evidence type="ECO:0000256" key="1">
    <source>
        <dbReference type="ARBA" id="ARBA00001946"/>
    </source>
</evidence>
<dbReference type="CDD" id="cd05388">
    <property type="entry name" value="CobB_N"/>
    <property type="match status" value="1"/>
</dbReference>
<keyword evidence="8 9" id="KW-0315">Glutamine amidotransferase</keyword>
<feature type="domain" description="CobQ/CobB/MinD/ParA nucleotide binding" evidence="10">
    <location>
        <begin position="18"/>
        <end position="194"/>
    </location>
</feature>
<dbReference type="InterPro" id="IPR027417">
    <property type="entry name" value="P-loop_NTPase"/>
</dbReference>
<accession>A0A1I6G6W5</accession>
<dbReference type="GO" id="GO:0009236">
    <property type="term" value="P:cobalamin biosynthetic process"/>
    <property type="evidence" value="ECO:0007669"/>
    <property type="project" value="UniProtKB-UniRule"/>
</dbReference>
<feature type="domain" description="CobB/CobQ-like glutamine amidotransferase" evidence="11">
    <location>
        <begin position="247"/>
        <end position="426"/>
    </location>
</feature>
<evidence type="ECO:0000256" key="2">
    <source>
        <dbReference type="ARBA" id="ARBA00006205"/>
    </source>
</evidence>
<evidence type="ECO:0000256" key="5">
    <source>
        <dbReference type="ARBA" id="ARBA00022741"/>
    </source>
</evidence>
<dbReference type="PANTHER" id="PTHR43873:SF1">
    <property type="entry name" value="COBYRINATE A,C-DIAMIDE SYNTHASE"/>
    <property type="match status" value="1"/>
</dbReference>
<feature type="active site" description="Nucleophile" evidence="9">
    <location>
        <position position="326"/>
    </location>
</feature>
<dbReference type="InterPro" id="IPR002586">
    <property type="entry name" value="CobQ/CobB/MinD/ParA_Nub-bd_dom"/>
</dbReference>
<dbReference type="Gene3D" id="3.40.50.300">
    <property type="entry name" value="P-loop containing nucleotide triphosphate hydrolases"/>
    <property type="match status" value="1"/>
</dbReference>
<dbReference type="Pfam" id="PF07685">
    <property type="entry name" value="GATase_3"/>
    <property type="match status" value="1"/>
</dbReference>
<dbReference type="SUPFAM" id="SSF52317">
    <property type="entry name" value="Class I glutamine amidotransferase-like"/>
    <property type="match status" value="1"/>
</dbReference>
<proteinExistence type="inferred from homology"/>
<evidence type="ECO:0000259" key="11">
    <source>
        <dbReference type="Pfam" id="PF07685"/>
    </source>
</evidence>
<dbReference type="GO" id="GO:0043802">
    <property type="term" value="F:hydrogenobyrinic acid a,c-diamide synthase (glutamine-hydrolysing) activity"/>
    <property type="evidence" value="ECO:0007669"/>
    <property type="project" value="UniProtKB-UniRule"/>
</dbReference>
<dbReference type="NCBIfam" id="NF002204">
    <property type="entry name" value="PRK01077.1"/>
    <property type="match status" value="1"/>
</dbReference>
<organism evidence="12 13">
    <name type="scientific">Yoonia tamlensis</name>
    <dbReference type="NCBI Taxonomy" id="390270"/>
    <lineage>
        <taxon>Bacteria</taxon>
        <taxon>Pseudomonadati</taxon>
        <taxon>Pseudomonadota</taxon>
        <taxon>Alphaproteobacteria</taxon>
        <taxon>Rhodobacterales</taxon>
        <taxon>Paracoccaceae</taxon>
        <taxon>Yoonia</taxon>
    </lineage>
</organism>
<evidence type="ECO:0000256" key="8">
    <source>
        <dbReference type="ARBA" id="ARBA00022962"/>
    </source>
</evidence>
<dbReference type="NCBIfam" id="TIGR00379">
    <property type="entry name" value="cobB"/>
    <property type="match status" value="1"/>
</dbReference>
<feature type="site" description="Increases nucleophilicity of active site Cys" evidence="9">
    <location>
        <position position="424"/>
    </location>
</feature>
<dbReference type="Proteomes" id="UP000199478">
    <property type="component" value="Unassembled WGS sequence"/>
</dbReference>
<comment type="domain">
    <text evidence="9">Comprises of two domains. The C-terminal domain contains the binding site for glutamine and catalyzes the hydrolysis of this substrate to glutamate and ammonia. The N-terminal domain is anticipated to bind ATP and hydrogenobyrinate and catalyzes the ultimate synthesis of the diamide product. The ammonia produced via the glutaminase domain is probably translocated to the adjacent domain via a molecular tunnel, where it reacts with an activated intermediate.</text>
</comment>
<dbReference type="InterPro" id="IPR029062">
    <property type="entry name" value="Class_I_gatase-like"/>
</dbReference>
<keyword evidence="7 9" id="KW-0460">Magnesium</keyword>
<dbReference type="Pfam" id="PF01656">
    <property type="entry name" value="CbiA"/>
    <property type="match status" value="1"/>
</dbReference>
<comment type="cofactor">
    <cofactor evidence="1 9">
        <name>Mg(2+)</name>
        <dbReference type="ChEBI" id="CHEBI:18420"/>
    </cofactor>
</comment>
<dbReference type="SUPFAM" id="SSF52540">
    <property type="entry name" value="P-loop containing nucleoside triphosphate hydrolases"/>
    <property type="match status" value="1"/>
</dbReference>
<sequence length="435" mass="45820">MIHWGADALPKPRKMSFVIAAPASGSGKTTITLGLLRAISRMRPVRAAKSGPDYIDPQFHAAACGARCVNLDAWAMTPERIAALAAGETPLIIEGAMGLFDGAPPDGKGATADLARILGLPVVLVIDAGRMAGSVAALAQGFINHDPRVNIAGVILNNVGSARHEAMLRRALGDIRIFGAVPRRPDLAQPSRHLGLVQAVERPDLEAYLDAAADLIAGTVDLGALLQLHPARLPARTANRCTPPAQNIAIARDAAFAFCYPHMIADWHNAGANLSFFSPLANEPAPAADFIYLPGGYPELHAGRLAANMCFLDSLRQSGAQIYGECGGYMVLGQTITDADGQSHTMAGLLGLETSFASRKLHLGYRTLQATQGPMRGSWAGHEFHYATTRKARGTPLFDAKDAEGTALTPMGLVNGNVSGSFAHVIDAALRPLQV</sequence>
<reference evidence="13" key="1">
    <citation type="submission" date="2016-10" db="EMBL/GenBank/DDBJ databases">
        <authorList>
            <person name="Varghese N."/>
            <person name="Submissions S."/>
        </authorList>
    </citation>
    <scope>NUCLEOTIDE SEQUENCE [LARGE SCALE GENOMIC DNA]</scope>
    <source>
        <strain evidence="13">DSM 26879</strain>
    </source>
</reference>
<evidence type="ECO:0000313" key="13">
    <source>
        <dbReference type="Proteomes" id="UP000199478"/>
    </source>
</evidence>
<dbReference type="InterPro" id="IPR004484">
    <property type="entry name" value="CbiA/CobB_synth"/>
</dbReference>
<evidence type="ECO:0000256" key="6">
    <source>
        <dbReference type="ARBA" id="ARBA00022840"/>
    </source>
</evidence>
<comment type="pathway">
    <text evidence="9">Cofactor biosynthesis; adenosylcobalamin biosynthesis; cob(II)yrinate a,c-diamide from precorrin-2 (aerobic route): step 9/10.</text>
</comment>
<dbReference type="GO" id="GO:0042242">
    <property type="term" value="F:cobyrinic acid a,c-diamide synthase activity"/>
    <property type="evidence" value="ECO:0007669"/>
    <property type="project" value="InterPro"/>
</dbReference>
<dbReference type="PANTHER" id="PTHR43873">
    <property type="entry name" value="COBYRINATE A,C-DIAMIDE SYNTHASE"/>
    <property type="match status" value="1"/>
</dbReference>
<dbReference type="PROSITE" id="PS51274">
    <property type="entry name" value="GATASE_COBBQ"/>
    <property type="match status" value="1"/>
</dbReference>
<protein>
    <recommendedName>
        <fullName evidence="9">Hydrogenobyrinate a,c-diamide synthase</fullName>
        <ecNumber evidence="9">6.3.5.9</ecNumber>
    </recommendedName>
    <alternativeName>
        <fullName evidence="9">Hydrogenobyrinic acid a,c-diamide synthase</fullName>
    </alternativeName>
</protein>
<gene>
    <name evidence="9" type="primary">cobB</name>
    <name evidence="12" type="ORF">SAMN04488005_1170</name>
</gene>
<dbReference type="HAMAP" id="MF_00027">
    <property type="entry name" value="CobB_CbiA"/>
    <property type="match status" value="1"/>
</dbReference>
<comment type="similarity">
    <text evidence="9">Belongs to the CobB/CbiA family.</text>
</comment>
<keyword evidence="5 9" id="KW-0547">Nucleotide-binding</keyword>
<comment type="function">
    <text evidence="9">Catalyzes the ATP-dependent amidation of the two carboxylate groups at positions a and c of hydrogenobyrinate, using either L-glutamine or ammonia as the nitrogen source.</text>
</comment>
<evidence type="ECO:0000313" key="12">
    <source>
        <dbReference type="EMBL" id="SFR37934.1"/>
    </source>
</evidence>
<keyword evidence="6 9" id="KW-0067">ATP-binding</keyword>
<dbReference type="EMBL" id="FOYP01000001">
    <property type="protein sequence ID" value="SFR37934.1"/>
    <property type="molecule type" value="Genomic_DNA"/>
</dbReference>
<comment type="catalytic activity">
    <reaction evidence="9">
        <text>hydrogenobyrinate + 2 L-glutamine + 2 ATP + 2 H2O = hydrogenobyrinate a,c-diamide + 2 L-glutamate + 2 ADP + 2 phosphate + 2 H(+)</text>
        <dbReference type="Rhea" id="RHEA:12544"/>
        <dbReference type="ChEBI" id="CHEBI:15377"/>
        <dbReference type="ChEBI" id="CHEBI:15378"/>
        <dbReference type="ChEBI" id="CHEBI:29985"/>
        <dbReference type="ChEBI" id="CHEBI:30616"/>
        <dbReference type="ChEBI" id="CHEBI:43474"/>
        <dbReference type="ChEBI" id="CHEBI:58359"/>
        <dbReference type="ChEBI" id="CHEBI:77873"/>
        <dbReference type="ChEBI" id="CHEBI:77874"/>
        <dbReference type="ChEBI" id="CHEBI:456216"/>
        <dbReference type="EC" id="6.3.5.9"/>
    </reaction>
</comment>
<dbReference type="EC" id="6.3.5.9" evidence="9"/>
<evidence type="ECO:0000256" key="3">
    <source>
        <dbReference type="ARBA" id="ARBA00022573"/>
    </source>
</evidence>
<keyword evidence="3 9" id="KW-0169">Cobalamin biosynthesis</keyword>
<evidence type="ECO:0000256" key="9">
    <source>
        <dbReference type="HAMAP-Rule" id="MF_00027"/>
    </source>
</evidence>
<evidence type="ECO:0000256" key="7">
    <source>
        <dbReference type="ARBA" id="ARBA00022842"/>
    </source>
</evidence>
<dbReference type="GO" id="GO:0005524">
    <property type="term" value="F:ATP binding"/>
    <property type="evidence" value="ECO:0007669"/>
    <property type="project" value="UniProtKB-UniRule"/>
</dbReference>
<dbReference type="InterPro" id="IPR011698">
    <property type="entry name" value="GATase_3"/>
</dbReference>
<dbReference type="AlphaFoldDB" id="A0A1I6G6W5"/>
<keyword evidence="13" id="KW-1185">Reference proteome</keyword>